<proteinExistence type="predicted"/>
<evidence type="ECO:0000256" key="1">
    <source>
        <dbReference type="SAM" id="MobiDB-lite"/>
    </source>
</evidence>
<dbReference type="Proteomes" id="UP000284706">
    <property type="component" value="Unassembled WGS sequence"/>
</dbReference>
<protein>
    <submittedName>
        <fullName evidence="2">Uncharacterized protein</fullName>
    </submittedName>
</protein>
<dbReference type="InParanoid" id="A0A409WTR0"/>
<dbReference type="EMBL" id="NHYE01004811">
    <property type="protein sequence ID" value="PPQ81913.1"/>
    <property type="molecule type" value="Genomic_DNA"/>
</dbReference>
<evidence type="ECO:0000313" key="3">
    <source>
        <dbReference type="Proteomes" id="UP000284706"/>
    </source>
</evidence>
<feature type="region of interest" description="Disordered" evidence="1">
    <location>
        <begin position="1"/>
        <end position="48"/>
    </location>
</feature>
<accession>A0A409WTR0</accession>
<reference evidence="2 3" key="1">
    <citation type="journal article" date="2018" name="Evol. Lett.">
        <title>Horizontal gene cluster transfer increased hallucinogenic mushroom diversity.</title>
        <authorList>
            <person name="Reynolds H.T."/>
            <person name="Vijayakumar V."/>
            <person name="Gluck-Thaler E."/>
            <person name="Korotkin H.B."/>
            <person name="Matheny P.B."/>
            <person name="Slot J.C."/>
        </authorList>
    </citation>
    <scope>NUCLEOTIDE SEQUENCE [LARGE SCALE GENOMIC DNA]</scope>
    <source>
        <strain evidence="2 3">SRW20</strain>
    </source>
</reference>
<organism evidence="2 3">
    <name type="scientific">Gymnopilus dilepis</name>
    <dbReference type="NCBI Taxonomy" id="231916"/>
    <lineage>
        <taxon>Eukaryota</taxon>
        <taxon>Fungi</taxon>
        <taxon>Dikarya</taxon>
        <taxon>Basidiomycota</taxon>
        <taxon>Agaricomycotina</taxon>
        <taxon>Agaricomycetes</taxon>
        <taxon>Agaricomycetidae</taxon>
        <taxon>Agaricales</taxon>
        <taxon>Agaricineae</taxon>
        <taxon>Hymenogastraceae</taxon>
        <taxon>Gymnopilus</taxon>
    </lineage>
</organism>
<gene>
    <name evidence="2" type="ORF">CVT26_004123</name>
</gene>
<name>A0A409WTR0_9AGAR</name>
<feature type="compositionally biased region" description="Polar residues" evidence="1">
    <location>
        <begin position="1"/>
        <end position="14"/>
    </location>
</feature>
<keyword evidence="3" id="KW-1185">Reference proteome</keyword>
<feature type="compositionally biased region" description="Low complexity" evidence="1">
    <location>
        <begin position="15"/>
        <end position="35"/>
    </location>
</feature>
<dbReference type="AlphaFoldDB" id="A0A409WTR0"/>
<evidence type="ECO:0000313" key="2">
    <source>
        <dbReference type="EMBL" id="PPQ81913.1"/>
    </source>
</evidence>
<sequence length="101" mass="10312">MPLSTSARTPKSFTSSTSGLRLGLGRSGTSSQLGQNVSISDDISPTDKASLKAGLPEVDRADKGKVVGSMGSNTLAVNVLVEHIVSVDHGLRMSLLSGADS</sequence>
<comment type="caution">
    <text evidence="2">The sequence shown here is derived from an EMBL/GenBank/DDBJ whole genome shotgun (WGS) entry which is preliminary data.</text>
</comment>